<dbReference type="GO" id="GO:0016301">
    <property type="term" value="F:kinase activity"/>
    <property type="evidence" value="ECO:0007669"/>
    <property type="project" value="UniProtKB-KW"/>
</dbReference>
<dbReference type="EMBL" id="BRZM01000071">
    <property type="protein sequence ID" value="GLD64766.1"/>
    <property type="molecule type" value="Genomic_DNA"/>
</dbReference>
<reference evidence="1" key="1">
    <citation type="submission" date="2022-08" db="EMBL/GenBank/DDBJ databases">
        <title>Genome sequencing of akame (Lates japonicus).</title>
        <authorList>
            <person name="Hashiguchi Y."/>
            <person name="Takahashi H."/>
        </authorList>
    </citation>
    <scope>NUCLEOTIDE SEQUENCE</scope>
    <source>
        <strain evidence="1">Kochi</strain>
    </source>
</reference>
<keyword evidence="1" id="KW-0418">Kinase</keyword>
<evidence type="ECO:0000313" key="1">
    <source>
        <dbReference type="EMBL" id="GLD64766.1"/>
    </source>
</evidence>
<proteinExistence type="predicted"/>
<dbReference type="Proteomes" id="UP001279410">
    <property type="component" value="Unassembled WGS sequence"/>
</dbReference>
<protein>
    <submittedName>
        <fullName evidence="1">Diacylglycerol kinase zeta-like isoform X7</fullName>
    </submittedName>
</protein>
<keyword evidence="1" id="KW-0808">Transferase</keyword>
<gene>
    <name evidence="1" type="ORF">AKAME5_001628500</name>
</gene>
<dbReference type="AlphaFoldDB" id="A0AAD3N2T4"/>
<sequence length="100" mass="11089">MMRDSAPPVVERPGLEDVVEEEDVFAVEGSPKSGWQVPGEKEVDGAKEEEEVGQLSVSQMEAEFVQLNLRKQVSYSSVIFLEHRKEDPKTDSGPGTVEEI</sequence>
<comment type="caution">
    <text evidence="1">The sequence shown here is derived from an EMBL/GenBank/DDBJ whole genome shotgun (WGS) entry which is preliminary data.</text>
</comment>
<evidence type="ECO:0000313" key="2">
    <source>
        <dbReference type="Proteomes" id="UP001279410"/>
    </source>
</evidence>
<name>A0AAD3N2T4_LATJO</name>
<keyword evidence="2" id="KW-1185">Reference proteome</keyword>
<accession>A0AAD3N2T4</accession>
<organism evidence="1 2">
    <name type="scientific">Lates japonicus</name>
    <name type="common">Japanese lates</name>
    <dbReference type="NCBI Taxonomy" id="270547"/>
    <lineage>
        <taxon>Eukaryota</taxon>
        <taxon>Metazoa</taxon>
        <taxon>Chordata</taxon>
        <taxon>Craniata</taxon>
        <taxon>Vertebrata</taxon>
        <taxon>Euteleostomi</taxon>
        <taxon>Actinopterygii</taxon>
        <taxon>Neopterygii</taxon>
        <taxon>Teleostei</taxon>
        <taxon>Neoteleostei</taxon>
        <taxon>Acanthomorphata</taxon>
        <taxon>Carangaria</taxon>
        <taxon>Carangaria incertae sedis</taxon>
        <taxon>Centropomidae</taxon>
        <taxon>Lates</taxon>
    </lineage>
</organism>